<evidence type="ECO:0000313" key="2">
    <source>
        <dbReference type="Proteomes" id="UP000008721"/>
    </source>
</evidence>
<dbReference type="Proteomes" id="UP000008721">
    <property type="component" value="Chromosome"/>
</dbReference>
<dbReference type="HOGENOM" id="CLU_170423_0_0_7"/>
<proteinExistence type="predicted"/>
<accession>E4TY85</accession>
<dbReference type="AlphaFoldDB" id="E4TY85"/>
<reference evidence="1 2" key="1">
    <citation type="journal article" date="2012" name="Stand. Genomic Sci.">
        <title>Complete genome sequence of the sulfur compounds oxidizing chemolithoautotroph Sulfuricurvum kujiense type strain (YK-1(T)).</title>
        <authorList>
            <person name="Han C."/>
            <person name="Kotsyurbenko O."/>
            <person name="Chertkov O."/>
            <person name="Held B."/>
            <person name="Lapidus A."/>
            <person name="Nolan M."/>
            <person name="Lucas S."/>
            <person name="Hammon N."/>
            <person name="Deshpande S."/>
            <person name="Cheng J.F."/>
            <person name="Tapia R."/>
            <person name="Goodwin L.A."/>
            <person name="Pitluck S."/>
            <person name="Liolios K."/>
            <person name="Pagani I."/>
            <person name="Ivanova N."/>
            <person name="Mavromatis K."/>
            <person name="Mikhailova N."/>
            <person name="Pati A."/>
            <person name="Chen A."/>
            <person name="Palaniappan K."/>
            <person name="Land M."/>
            <person name="Hauser L."/>
            <person name="Chang Y.J."/>
            <person name="Jeffries C.D."/>
            <person name="Brambilla E.M."/>
            <person name="Rohde M."/>
            <person name="Spring S."/>
            <person name="Sikorski J."/>
            <person name="Goker M."/>
            <person name="Woyke T."/>
            <person name="Bristow J."/>
            <person name="Eisen J.A."/>
            <person name="Markowitz V."/>
            <person name="Hugenholtz P."/>
            <person name="Kyrpides N.C."/>
            <person name="Klenk H.P."/>
            <person name="Detter J.C."/>
        </authorList>
    </citation>
    <scope>NUCLEOTIDE SEQUENCE [LARGE SCALE GENOMIC DNA]</scope>
    <source>
        <strain evidence="2">ATCC BAA-921 / DSM 16994 / JCM 11577 / YK-1</strain>
    </source>
</reference>
<dbReference type="KEGG" id="sku:Sulku_1342"/>
<organism evidence="1 2">
    <name type="scientific">Sulfuricurvum kujiense (strain ATCC BAA-921 / DSM 16994 / JCM 11577 / YK-1)</name>
    <dbReference type="NCBI Taxonomy" id="709032"/>
    <lineage>
        <taxon>Bacteria</taxon>
        <taxon>Pseudomonadati</taxon>
        <taxon>Campylobacterota</taxon>
        <taxon>Epsilonproteobacteria</taxon>
        <taxon>Campylobacterales</taxon>
        <taxon>Sulfurimonadaceae</taxon>
        <taxon>Sulfuricurvum</taxon>
    </lineage>
</organism>
<dbReference type="STRING" id="709032.Sulku_1342"/>
<dbReference type="OrthoDB" id="5362175at2"/>
<evidence type="ECO:0000313" key="1">
    <source>
        <dbReference type="EMBL" id="ADR34005.1"/>
    </source>
</evidence>
<name>E4TY85_SULKY</name>
<protein>
    <submittedName>
        <fullName evidence="1">Uncharacterized protein</fullName>
    </submittedName>
</protein>
<keyword evidence="2" id="KW-1185">Reference proteome</keyword>
<dbReference type="RefSeq" id="WP_013460202.1">
    <property type="nucleotide sequence ID" value="NC_014762.1"/>
</dbReference>
<sequence length="113" mass="12158">MKSLVVNQLGDDTVRHYLPMTGVNAVTFATDIFAGTWKVFEETSSLGSDTAVVNANKVGVQLVDSVGHKTYLRMIAKSTMSSDDIRTALTGLTINGVLVDKVVFVDFSPLTFA</sequence>
<gene>
    <name evidence="1" type="ordered locus">Sulku_1342</name>
</gene>
<dbReference type="EMBL" id="CP002355">
    <property type="protein sequence ID" value="ADR34005.1"/>
    <property type="molecule type" value="Genomic_DNA"/>
</dbReference>